<dbReference type="CDD" id="cd03411">
    <property type="entry name" value="Ferrochelatase_N"/>
    <property type="match status" value="1"/>
</dbReference>
<dbReference type="GO" id="GO:0004325">
    <property type="term" value="F:ferrochelatase activity"/>
    <property type="evidence" value="ECO:0007669"/>
    <property type="project" value="UniProtKB-UniRule"/>
</dbReference>
<name>A0A4R1K8H6_9BACT</name>
<keyword evidence="10" id="KW-1185">Reference proteome</keyword>
<dbReference type="InterPro" id="IPR033659">
    <property type="entry name" value="Ferrochelatase_N"/>
</dbReference>
<feature type="binding site" evidence="7">
    <location>
        <position position="273"/>
    </location>
    <ligand>
        <name>Fe(2+)</name>
        <dbReference type="ChEBI" id="CHEBI:29033"/>
    </ligand>
</feature>
<dbReference type="HAMAP" id="MF_00323">
    <property type="entry name" value="Ferrochelatase"/>
    <property type="match status" value="1"/>
</dbReference>
<comment type="subcellular location">
    <subcellularLocation>
        <location evidence="7 8">Cytoplasm</location>
    </subcellularLocation>
</comment>
<keyword evidence="5 7" id="KW-0627">Porphyrin biosynthesis</keyword>
<comment type="pathway">
    <text evidence="7 8">Porphyrin-containing compound metabolism; protoheme biosynthesis; protoheme from protoporphyrin-IX: step 1/1.</text>
</comment>
<dbReference type="OrthoDB" id="9776380at2"/>
<dbReference type="PANTHER" id="PTHR11108:SF1">
    <property type="entry name" value="FERROCHELATASE, MITOCHONDRIAL"/>
    <property type="match status" value="1"/>
</dbReference>
<evidence type="ECO:0000256" key="2">
    <source>
        <dbReference type="ARBA" id="ARBA00023004"/>
    </source>
</evidence>
<comment type="function">
    <text evidence="7 8">Catalyzes the ferrous insertion into protoporphyrin IX.</text>
</comment>
<dbReference type="Proteomes" id="UP000294614">
    <property type="component" value="Unassembled WGS sequence"/>
</dbReference>
<reference evidence="9 10" key="1">
    <citation type="submission" date="2019-03" db="EMBL/GenBank/DDBJ databases">
        <title>Genomic Encyclopedia of Type Strains, Phase IV (KMG-IV): sequencing the most valuable type-strain genomes for metagenomic binning, comparative biology and taxonomic classification.</title>
        <authorList>
            <person name="Goeker M."/>
        </authorList>
    </citation>
    <scope>NUCLEOTIDE SEQUENCE [LARGE SCALE GENOMIC DNA]</scope>
    <source>
        <strain evidence="9 10">DSM 24984</strain>
    </source>
</reference>
<evidence type="ECO:0000256" key="3">
    <source>
        <dbReference type="ARBA" id="ARBA00023133"/>
    </source>
</evidence>
<evidence type="ECO:0000256" key="6">
    <source>
        <dbReference type="ARBA" id="ARBA00024536"/>
    </source>
</evidence>
<dbReference type="InterPro" id="IPR033644">
    <property type="entry name" value="Ferrochelatase_C"/>
</dbReference>
<dbReference type="EC" id="4.98.1.1" evidence="7 8"/>
<dbReference type="UniPathway" id="UPA00252">
    <property type="reaction ID" value="UER00325"/>
</dbReference>
<dbReference type="PROSITE" id="PS00534">
    <property type="entry name" value="FERROCHELATASE"/>
    <property type="match status" value="1"/>
</dbReference>
<evidence type="ECO:0000256" key="8">
    <source>
        <dbReference type="RuleBase" id="RU000607"/>
    </source>
</evidence>
<keyword evidence="7 8" id="KW-0963">Cytoplasm</keyword>
<keyword evidence="4 7" id="KW-0456">Lyase</keyword>
<dbReference type="GO" id="GO:0046872">
    <property type="term" value="F:metal ion binding"/>
    <property type="evidence" value="ECO:0007669"/>
    <property type="project" value="UniProtKB-KW"/>
</dbReference>
<dbReference type="RefSeq" id="WP_132873512.1">
    <property type="nucleotide sequence ID" value="NZ_SMGG01000004.1"/>
</dbReference>
<feature type="binding site" evidence="7">
    <location>
        <position position="194"/>
    </location>
    <ligand>
        <name>Fe(2+)</name>
        <dbReference type="ChEBI" id="CHEBI:29033"/>
    </ligand>
</feature>
<keyword evidence="2 7" id="KW-0408">Iron</keyword>
<evidence type="ECO:0000313" key="10">
    <source>
        <dbReference type="Proteomes" id="UP000294614"/>
    </source>
</evidence>
<keyword evidence="3 7" id="KW-0350">Heme biosynthesis</keyword>
<comment type="catalytic activity">
    <reaction evidence="6">
        <text>Fe-coproporphyrin III + 2 H(+) = coproporphyrin III + Fe(2+)</text>
        <dbReference type="Rhea" id="RHEA:49572"/>
        <dbReference type="ChEBI" id="CHEBI:15378"/>
        <dbReference type="ChEBI" id="CHEBI:29033"/>
        <dbReference type="ChEBI" id="CHEBI:68438"/>
        <dbReference type="ChEBI" id="CHEBI:131725"/>
        <dbReference type="EC" id="4.99.1.9"/>
    </reaction>
    <physiologicalReaction direction="right-to-left" evidence="6">
        <dbReference type="Rhea" id="RHEA:49574"/>
    </physiologicalReaction>
</comment>
<dbReference type="Gene3D" id="3.40.50.1400">
    <property type="match status" value="2"/>
</dbReference>
<protein>
    <recommendedName>
        <fullName evidence="7 8">Ferrochelatase</fullName>
        <ecNumber evidence="7 8">4.98.1.1</ecNumber>
    </recommendedName>
    <alternativeName>
        <fullName evidence="7">Heme synthase</fullName>
    </alternativeName>
    <alternativeName>
        <fullName evidence="7">Protoheme ferro-lyase</fullName>
    </alternativeName>
</protein>
<gene>
    <name evidence="7" type="primary">hemH</name>
    <name evidence="9" type="ORF">C8D98_1527</name>
</gene>
<dbReference type="PANTHER" id="PTHR11108">
    <property type="entry name" value="FERROCHELATASE"/>
    <property type="match status" value="1"/>
</dbReference>
<evidence type="ECO:0000256" key="4">
    <source>
        <dbReference type="ARBA" id="ARBA00023239"/>
    </source>
</evidence>
<comment type="caution">
    <text evidence="9">The sequence shown here is derived from an EMBL/GenBank/DDBJ whole genome shotgun (WGS) entry which is preliminary data.</text>
</comment>
<dbReference type="SUPFAM" id="SSF53800">
    <property type="entry name" value="Chelatase"/>
    <property type="match status" value="1"/>
</dbReference>
<dbReference type="NCBIfam" id="TIGR00109">
    <property type="entry name" value="hemH"/>
    <property type="match status" value="1"/>
</dbReference>
<comment type="catalytic activity">
    <reaction evidence="7 8">
        <text>heme b + 2 H(+) = protoporphyrin IX + Fe(2+)</text>
        <dbReference type="Rhea" id="RHEA:22584"/>
        <dbReference type="ChEBI" id="CHEBI:15378"/>
        <dbReference type="ChEBI" id="CHEBI:29033"/>
        <dbReference type="ChEBI" id="CHEBI:57306"/>
        <dbReference type="ChEBI" id="CHEBI:60344"/>
        <dbReference type="EC" id="4.98.1.1"/>
    </reaction>
</comment>
<accession>A0A4R1K8H6</accession>
<evidence type="ECO:0000256" key="5">
    <source>
        <dbReference type="ARBA" id="ARBA00023244"/>
    </source>
</evidence>
<dbReference type="CDD" id="cd00419">
    <property type="entry name" value="Ferrochelatase_C"/>
    <property type="match status" value="1"/>
</dbReference>
<dbReference type="Pfam" id="PF00762">
    <property type="entry name" value="Ferrochelatase"/>
    <property type="match status" value="1"/>
</dbReference>
<evidence type="ECO:0000256" key="1">
    <source>
        <dbReference type="ARBA" id="ARBA00007718"/>
    </source>
</evidence>
<sequence length="315" mass="36525">MKKDLLYIMYMGGPDSIEGIEEFLYNLFSDRTIIDFHVGGMLQNFIAKKIAKKRSKKVAPEYMKLGGQSPQLPHLKSLLEKIRPEYQRITGRELETSIGMCYYHPYIKDSLKELEGREFENIYVTTMYPQYSYTTTGACFDRFNPLPKPRGNMVIKKFWHMNEKYNKCITDRIFKAAEKLGKPLSECHILFSAHSLPEYTVKKGDEYTMHIREQANYLISKTNPRSSGLAYQSRTGPVKWVSPYTDQELVRLAQEKVDNVIVVPISFVSDHIETLIELDEQYIPEYEKSGLNIVRIESLNDSDDFAEAILDIILN</sequence>
<keyword evidence="7" id="KW-0479">Metal-binding</keyword>
<evidence type="ECO:0000256" key="7">
    <source>
        <dbReference type="HAMAP-Rule" id="MF_00323"/>
    </source>
</evidence>
<dbReference type="InterPro" id="IPR019772">
    <property type="entry name" value="Ferrochelatase_AS"/>
</dbReference>
<dbReference type="AlphaFoldDB" id="A0A4R1K8H6"/>
<comment type="similarity">
    <text evidence="1 7 8">Belongs to the ferrochelatase family.</text>
</comment>
<dbReference type="GO" id="GO:0006783">
    <property type="term" value="P:heme biosynthetic process"/>
    <property type="evidence" value="ECO:0007669"/>
    <property type="project" value="UniProtKB-UniRule"/>
</dbReference>
<proteinExistence type="inferred from homology"/>
<organism evidence="9 10">
    <name type="scientific">Seleniivibrio woodruffii</name>
    <dbReference type="NCBI Taxonomy" id="1078050"/>
    <lineage>
        <taxon>Bacteria</taxon>
        <taxon>Pseudomonadati</taxon>
        <taxon>Deferribacterota</taxon>
        <taxon>Deferribacteres</taxon>
        <taxon>Deferribacterales</taxon>
        <taxon>Geovibrionaceae</taxon>
        <taxon>Seleniivibrio</taxon>
    </lineage>
</organism>
<dbReference type="GO" id="GO:0005737">
    <property type="term" value="C:cytoplasm"/>
    <property type="evidence" value="ECO:0007669"/>
    <property type="project" value="UniProtKB-SubCell"/>
</dbReference>
<dbReference type="InterPro" id="IPR001015">
    <property type="entry name" value="Ferrochelatase"/>
</dbReference>
<dbReference type="EMBL" id="SMGG01000004">
    <property type="protein sequence ID" value="TCK60648.1"/>
    <property type="molecule type" value="Genomic_DNA"/>
</dbReference>
<evidence type="ECO:0000313" key="9">
    <source>
        <dbReference type="EMBL" id="TCK60648.1"/>
    </source>
</evidence>